<evidence type="ECO:0000256" key="3">
    <source>
        <dbReference type="ARBA" id="ARBA00022825"/>
    </source>
</evidence>
<organism evidence="6 7">
    <name type="scientific">Hermetia illucens</name>
    <name type="common">Black soldier fly</name>
    <dbReference type="NCBI Taxonomy" id="343691"/>
    <lineage>
        <taxon>Eukaryota</taxon>
        <taxon>Metazoa</taxon>
        <taxon>Ecdysozoa</taxon>
        <taxon>Arthropoda</taxon>
        <taxon>Hexapoda</taxon>
        <taxon>Insecta</taxon>
        <taxon>Pterygota</taxon>
        <taxon>Neoptera</taxon>
        <taxon>Endopterygota</taxon>
        <taxon>Diptera</taxon>
        <taxon>Brachycera</taxon>
        <taxon>Stratiomyomorpha</taxon>
        <taxon>Stratiomyidae</taxon>
        <taxon>Hermetiinae</taxon>
        <taxon>Hermetia</taxon>
    </lineage>
</organism>
<dbReference type="PANTHER" id="PTHR24276:SF98">
    <property type="entry name" value="FI18310P1-RELATED"/>
    <property type="match status" value="1"/>
</dbReference>
<dbReference type="SMART" id="SM00020">
    <property type="entry name" value="Tryp_SPc"/>
    <property type="match status" value="1"/>
</dbReference>
<dbReference type="Proteomes" id="UP000594454">
    <property type="component" value="Chromosome 3"/>
</dbReference>
<dbReference type="InterPro" id="IPR001254">
    <property type="entry name" value="Trypsin_dom"/>
</dbReference>
<dbReference type="InterPro" id="IPR009003">
    <property type="entry name" value="Peptidase_S1_PA"/>
</dbReference>
<dbReference type="SUPFAM" id="SSF50494">
    <property type="entry name" value="Trypsin-like serine proteases"/>
    <property type="match status" value="1"/>
</dbReference>
<feature type="domain" description="Peptidase S1" evidence="5">
    <location>
        <begin position="1"/>
        <end position="176"/>
    </location>
</feature>
<dbReference type="EMBL" id="LR899011">
    <property type="protein sequence ID" value="CAD7086335.1"/>
    <property type="molecule type" value="Genomic_DNA"/>
</dbReference>
<name>A0A7R8UTG3_HERIL</name>
<dbReference type="GO" id="GO:0004252">
    <property type="term" value="F:serine-type endopeptidase activity"/>
    <property type="evidence" value="ECO:0007669"/>
    <property type="project" value="InterPro"/>
</dbReference>
<keyword evidence="3" id="KW-0720">Serine protease</keyword>
<dbReference type="InterPro" id="IPR050430">
    <property type="entry name" value="Peptidase_S1"/>
</dbReference>
<dbReference type="InterPro" id="IPR043504">
    <property type="entry name" value="Peptidase_S1_PA_chymotrypsin"/>
</dbReference>
<keyword evidence="2" id="KW-0378">Hydrolase</keyword>
<keyword evidence="1" id="KW-0645">Protease</keyword>
<evidence type="ECO:0000256" key="1">
    <source>
        <dbReference type="ARBA" id="ARBA00022670"/>
    </source>
</evidence>
<dbReference type="AlphaFoldDB" id="A0A7R8UTG3"/>
<dbReference type="PANTHER" id="PTHR24276">
    <property type="entry name" value="POLYSERASE-RELATED"/>
    <property type="match status" value="1"/>
</dbReference>
<evidence type="ECO:0000313" key="6">
    <source>
        <dbReference type="EMBL" id="CAD7086335.1"/>
    </source>
</evidence>
<dbReference type="Pfam" id="PF00089">
    <property type="entry name" value="Trypsin"/>
    <property type="match status" value="1"/>
</dbReference>
<evidence type="ECO:0000259" key="5">
    <source>
        <dbReference type="PROSITE" id="PS50240"/>
    </source>
</evidence>
<dbReference type="InParanoid" id="A0A7R8UTG3"/>
<evidence type="ECO:0000313" key="7">
    <source>
        <dbReference type="Proteomes" id="UP000594454"/>
    </source>
</evidence>
<evidence type="ECO:0000256" key="2">
    <source>
        <dbReference type="ARBA" id="ARBA00022801"/>
    </source>
</evidence>
<reference evidence="6 7" key="1">
    <citation type="submission" date="2020-11" db="EMBL/GenBank/DDBJ databases">
        <authorList>
            <person name="Wallbank WR R."/>
            <person name="Pardo Diaz C."/>
            <person name="Kozak K."/>
            <person name="Martin S."/>
            <person name="Jiggins C."/>
            <person name="Moest M."/>
            <person name="Warren A I."/>
            <person name="Generalovic N T."/>
            <person name="Byers J.R.P. K."/>
            <person name="Montejo-Kovacevich G."/>
            <person name="Yen C E."/>
        </authorList>
    </citation>
    <scope>NUCLEOTIDE SEQUENCE [LARGE SCALE GENOMIC DNA]</scope>
</reference>
<proteinExistence type="predicted"/>
<evidence type="ECO:0000256" key="4">
    <source>
        <dbReference type="ARBA" id="ARBA00023157"/>
    </source>
</evidence>
<keyword evidence="7" id="KW-1185">Reference proteome</keyword>
<keyword evidence="4" id="KW-1015">Disulfide bond</keyword>
<sequence>MDATIPVSKHFVAVGGILNASKWDPGYQAIPISKAIKHPNYKGAEADIAVLIFKKPFSKSKVVKLPFNKVVIPEGANVQIVGWTSDGHLGYENCVVEDTKTCQEDGIEGIDFSEHICIGRSVEQFVEGLTVDPGSPVFYRNTLVGIMSKSDPSYPGADEAYLDILAYEDFIMQYLPGEKEDPKGIGNVYRSQFPNSGLRLEVSSWRIFILRVVSTMIMF</sequence>
<dbReference type="GO" id="GO:0006508">
    <property type="term" value="P:proteolysis"/>
    <property type="evidence" value="ECO:0007669"/>
    <property type="project" value="UniProtKB-KW"/>
</dbReference>
<gene>
    <name evidence="6" type="ORF">HERILL_LOCUS9115</name>
</gene>
<accession>A0A7R8UTG3</accession>
<dbReference type="Gene3D" id="2.40.10.10">
    <property type="entry name" value="Trypsin-like serine proteases"/>
    <property type="match status" value="1"/>
</dbReference>
<protein>
    <recommendedName>
        <fullName evidence="5">Peptidase S1 domain-containing protein</fullName>
    </recommendedName>
</protein>
<dbReference type="PROSITE" id="PS50240">
    <property type="entry name" value="TRYPSIN_DOM"/>
    <property type="match status" value="1"/>
</dbReference>